<name>A0A5N6VTW6_9EURO</name>
<proteinExistence type="predicted"/>
<dbReference type="AlphaFoldDB" id="A0A5N6VTW6"/>
<protein>
    <submittedName>
        <fullName evidence="1">Uncharacterized protein</fullName>
    </submittedName>
</protein>
<keyword evidence="2" id="KW-1185">Reference proteome</keyword>
<accession>A0A5N6VTW6</accession>
<sequence>MLYARPAFDAKGQVQFGLSSRHVLNRFPSSDSLSQTVHVMKYIFPRQFGLHNVFTCLPDTRMSTLPVKDYSSREEEIAQSEKRR</sequence>
<dbReference type="EMBL" id="ML738337">
    <property type="protein sequence ID" value="KAE8311993.1"/>
    <property type="molecule type" value="Genomic_DNA"/>
</dbReference>
<reference evidence="2" key="1">
    <citation type="submission" date="2019-04" db="EMBL/GenBank/DDBJ databases">
        <title>Friends and foes A comparative genomics studyof 23 Aspergillus species from section Flavi.</title>
        <authorList>
            <consortium name="DOE Joint Genome Institute"/>
            <person name="Kjaerbolling I."/>
            <person name="Vesth T."/>
            <person name="Frisvad J.C."/>
            <person name="Nybo J.L."/>
            <person name="Theobald S."/>
            <person name="Kildgaard S."/>
            <person name="Isbrandt T."/>
            <person name="Kuo A."/>
            <person name="Sato A."/>
            <person name="Lyhne E.K."/>
            <person name="Kogle M.E."/>
            <person name="Wiebenga A."/>
            <person name="Kun R.S."/>
            <person name="Lubbers R.J."/>
            <person name="Makela M.R."/>
            <person name="Barry K."/>
            <person name="Chovatia M."/>
            <person name="Clum A."/>
            <person name="Daum C."/>
            <person name="Haridas S."/>
            <person name="He G."/>
            <person name="LaButti K."/>
            <person name="Lipzen A."/>
            <person name="Mondo S."/>
            <person name="Riley R."/>
            <person name="Salamov A."/>
            <person name="Simmons B.A."/>
            <person name="Magnuson J.K."/>
            <person name="Henrissat B."/>
            <person name="Mortensen U.H."/>
            <person name="Larsen T.O."/>
            <person name="Devries R.P."/>
            <person name="Grigoriev I.V."/>
            <person name="Machida M."/>
            <person name="Baker S.E."/>
            <person name="Andersen M.R."/>
        </authorList>
    </citation>
    <scope>NUCLEOTIDE SEQUENCE [LARGE SCALE GENOMIC DNA]</scope>
    <source>
        <strain evidence="2">CBS 130015</strain>
    </source>
</reference>
<organism evidence="1 2">
    <name type="scientific">Aspergillus transmontanensis</name>
    <dbReference type="NCBI Taxonomy" id="1034304"/>
    <lineage>
        <taxon>Eukaryota</taxon>
        <taxon>Fungi</taxon>
        <taxon>Dikarya</taxon>
        <taxon>Ascomycota</taxon>
        <taxon>Pezizomycotina</taxon>
        <taxon>Eurotiomycetes</taxon>
        <taxon>Eurotiomycetidae</taxon>
        <taxon>Eurotiales</taxon>
        <taxon>Aspergillaceae</taxon>
        <taxon>Aspergillus</taxon>
        <taxon>Aspergillus subgen. Circumdati</taxon>
    </lineage>
</organism>
<gene>
    <name evidence="1" type="ORF">BDV41DRAFT_540078</name>
</gene>
<evidence type="ECO:0000313" key="2">
    <source>
        <dbReference type="Proteomes" id="UP000325433"/>
    </source>
</evidence>
<dbReference type="Proteomes" id="UP000325433">
    <property type="component" value="Unassembled WGS sequence"/>
</dbReference>
<evidence type="ECO:0000313" key="1">
    <source>
        <dbReference type="EMBL" id="KAE8311993.1"/>
    </source>
</evidence>